<evidence type="ECO:0000256" key="10">
    <source>
        <dbReference type="ARBA" id="ARBA00023125"/>
    </source>
</evidence>
<dbReference type="InterPro" id="IPR050206">
    <property type="entry name" value="FtsK/SpoIIIE/SftA"/>
</dbReference>
<organism evidence="17 18">
    <name type="scientific">candidate division WWE3 bacterium CG08_land_8_20_14_0_20_41_10</name>
    <dbReference type="NCBI Taxonomy" id="1975085"/>
    <lineage>
        <taxon>Bacteria</taxon>
        <taxon>Katanobacteria</taxon>
    </lineage>
</organism>
<feature type="domain" description="FtsK" evidence="16">
    <location>
        <begin position="404"/>
        <end position="596"/>
    </location>
</feature>
<evidence type="ECO:0000256" key="3">
    <source>
        <dbReference type="ARBA" id="ARBA00022475"/>
    </source>
</evidence>
<dbReference type="PANTHER" id="PTHR22683">
    <property type="entry name" value="SPORULATION PROTEIN RELATED"/>
    <property type="match status" value="1"/>
</dbReference>
<dbReference type="InterPro" id="IPR036388">
    <property type="entry name" value="WH-like_DNA-bd_sf"/>
</dbReference>
<dbReference type="GO" id="GO:0007059">
    <property type="term" value="P:chromosome segregation"/>
    <property type="evidence" value="ECO:0007669"/>
    <property type="project" value="UniProtKB-KW"/>
</dbReference>
<keyword evidence="12" id="KW-0131">Cell cycle</keyword>
<evidence type="ECO:0000256" key="1">
    <source>
        <dbReference type="ARBA" id="ARBA00004651"/>
    </source>
</evidence>
<dbReference type="SMART" id="SM00843">
    <property type="entry name" value="Ftsk_gamma"/>
    <property type="match status" value="1"/>
</dbReference>
<dbReference type="InterPro" id="IPR003593">
    <property type="entry name" value="AAA+_ATPase"/>
</dbReference>
<evidence type="ECO:0000256" key="11">
    <source>
        <dbReference type="ARBA" id="ARBA00023136"/>
    </source>
</evidence>
<dbReference type="GO" id="GO:0005886">
    <property type="term" value="C:plasma membrane"/>
    <property type="evidence" value="ECO:0007669"/>
    <property type="project" value="UniProtKB-SubCell"/>
</dbReference>
<evidence type="ECO:0000256" key="7">
    <source>
        <dbReference type="ARBA" id="ARBA00022829"/>
    </source>
</evidence>
<accession>A0A2H0XBE2</accession>
<dbReference type="Gene3D" id="3.30.980.40">
    <property type="match status" value="1"/>
</dbReference>
<comment type="subunit">
    <text evidence="13">Homohexamer. Forms a ring that surrounds DNA.</text>
</comment>
<keyword evidence="7" id="KW-0159">Chromosome partition</keyword>
<evidence type="ECO:0000256" key="14">
    <source>
        <dbReference type="PROSITE-ProRule" id="PRU00289"/>
    </source>
</evidence>
<comment type="caution">
    <text evidence="17">The sequence shown here is derived from an EMBL/GenBank/DDBJ whole genome shotgun (WGS) entry which is preliminary data.</text>
</comment>
<keyword evidence="4" id="KW-0132">Cell division</keyword>
<evidence type="ECO:0000256" key="5">
    <source>
        <dbReference type="ARBA" id="ARBA00022692"/>
    </source>
</evidence>
<keyword evidence="9 15" id="KW-1133">Transmembrane helix</keyword>
<dbReference type="Proteomes" id="UP000231252">
    <property type="component" value="Unassembled WGS sequence"/>
</dbReference>
<comment type="subcellular location">
    <subcellularLocation>
        <location evidence="1">Cell membrane</location>
        <topology evidence="1">Multi-pass membrane protein</topology>
    </subcellularLocation>
</comment>
<evidence type="ECO:0000256" key="9">
    <source>
        <dbReference type="ARBA" id="ARBA00022989"/>
    </source>
</evidence>
<dbReference type="AlphaFoldDB" id="A0A2H0XBE2"/>
<dbReference type="Pfam" id="PF09397">
    <property type="entry name" value="FtsK_gamma"/>
    <property type="match status" value="1"/>
</dbReference>
<dbReference type="InterPro" id="IPR002543">
    <property type="entry name" value="FtsK_dom"/>
</dbReference>
<reference evidence="18" key="1">
    <citation type="submission" date="2017-09" db="EMBL/GenBank/DDBJ databases">
        <title>Depth-based differentiation of microbial function through sediment-hosted aquifers and enrichment of novel symbionts in the deep terrestrial subsurface.</title>
        <authorList>
            <person name="Probst A.J."/>
            <person name="Ladd B."/>
            <person name="Jarett J.K."/>
            <person name="Geller-Mcgrath D.E."/>
            <person name="Sieber C.M.K."/>
            <person name="Emerson J.B."/>
            <person name="Anantharaman K."/>
            <person name="Thomas B.C."/>
            <person name="Malmstrom R."/>
            <person name="Stieglmeier M."/>
            <person name="Klingl A."/>
            <person name="Woyke T."/>
            <person name="Ryan C.M."/>
            <person name="Banfield J.F."/>
        </authorList>
    </citation>
    <scope>NUCLEOTIDE SEQUENCE [LARGE SCALE GENOMIC DNA]</scope>
</reference>
<dbReference type="SUPFAM" id="SSF52540">
    <property type="entry name" value="P-loop containing nucleoside triphosphate hydrolases"/>
    <property type="match status" value="1"/>
</dbReference>
<evidence type="ECO:0000256" key="15">
    <source>
        <dbReference type="SAM" id="Phobius"/>
    </source>
</evidence>
<evidence type="ECO:0000313" key="18">
    <source>
        <dbReference type="Proteomes" id="UP000231252"/>
    </source>
</evidence>
<dbReference type="InterPro" id="IPR018541">
    <property type="entry name" value="Ftsk_gamma"/>
</dbReference>
<dbReference type="SUPFAM" id="SSF46785">
    <property type="entry name" value="Winged helix' DNA-binding domain"/>
    <property type="match status" value="1"/>
</dbReference>
<evidence type="ECO:0000256" key="12">
    <source>
        <dbReference type="ARBA" id="ARBA00023306"/>
    </source>
</evidence>
<dbReference type="EMBL" id="PEYU01000068">
    <property type="protein sequence ID" value="PIS22226.1"/>
    <property type="molecule type" value="Genomic_DNA"/>
</dbReference>
<keyword evidence="11 15" id="KW-0472">Membrane</keyword>
<keyword evidence="10" id="KW-0238">DNA-binding</keyword>
<keyword evidence="8 14" id="KW-0067">ATP-binding</keyword>
<dbReference type="Pfam" id="PF17854">
    <property type="entry name" value="FtsK_alpha"/>
    <property type="match status" value="1"/>
</dbReference>
<dbReference type="GO" id="GO:0003677">
    <property type="term" value="F:DNA binding"/>
    <property type="evidence" value="ECO:0007669"/>
    <property type="project" value="UniProtKB-KW"/>
</dbReference>
<evidence type="ECO:0000256" key="8">
    <source>
        <dbReference type="ARBA" id="ARBA00022840"/>
    </source>
</evidence>
<feature type="transmembrane region" description="Helical" evidence="15">
    <location>
        <begin position="21"/>
        <end position="39"/>
    </location>
</feature>
<keyword evidence="3" id="KW-1003">Cell membrane</keyword>
<dbReference type="InterPro" id="IPR027417">
    <property type="entry name" value="P-loop_NTPase"/>
</dbReference>
<gene>
    <name evidence="17" type="ORF">COT50_03105</name>
</gene>
<sequence length="751" mass="82295">MPRGRKKSLKFKLKAGTLKSIVGIFLIFFCAQSFVAFVLPDYSVNSNIDGVYRKFFGYAGYLIPLLFLFAGLLLVGFRWRLLQARIFFGILAVTLSLSALLHVFYFDKDAYKLAVKGAGGGLIGYKLSSELASAVSVYGAFFVFAFIFLVGVLLVSDISTERVIEFVNKVVYKIKSFKLPNLSIKMPSLAKTSVIASTGSPVIEADAVVINEEARRNGFTGGGNNAPMVEIVPPPSEPMSAKTLGLSKGESELTSLAPTEKEINKLPCTNKVWEYPPKELLVEAPTVSHDINEVKKKQKILEDTLRSFGIKVNQAGYNVGPTVTQYAYGVPAGTRIAKISNLQAELAMHLESITGSVRLEIPIPGRNAIGVEVPNTVKSFVYFKDILLSDQMKAYRSKLAVGIGKDVAGMARIYDIAKMPHLLVAGATGSGKSVFLHSIMFSILYRASPQEVKFILIDPKRVELVNYNGIPHLVSPVITDMEKAPSAFRWACNEMTRRYKLFEVARARNIDAYNEKSGFQALPHIVIIVDELADLMVVDPASVEKSIVRLSQLSRATGIHMILTVQRPSTDILTGVIKANIPTRIAFNVASQIDSRVIIDQAGAEKLTGRGDMLFIPPDLNKPVRIQGCWISDGEINKLVEWLKSRGFIPDYKDEVLDTPDVEKSAGVIVGGKEVDELYAKAKEEIAVAGKASVSFLQRRLSVGYSRAAKIMDQLEENGVVSAPDASKERRVLISPNGDSSNVDFVDNLPE</sequence>
<keyword evidence="5 15" id="KW-0812">Transmembrane</keyword>
<dbReference type="GO" id="GO:0051301">
    <property type="term" value="P:cell division"/>
    <property type="evidence" value="ECO:0007669"/>
    <property type="project" value="UniProtKB-KW"/>
</dbReference>
<evidence type="ECO:0000256" key="4">
    <source>
        <dbReference type="ARBA" id="ARBA00022618"/>
    </source>
</evidence>
<evidence type="ECO:0000256" key="2">
    <source>
        <dbReference type="ARBA" id="ARBA00006474"/>
    </source>
</evidence>
<evidence type="ECO:0000256" key="13">
    <source>
        <dbReference type="ARBA" id="ARBA00025923"/>
    </source>
</evidence>
<dbReference type="InterPro" id="IPR036390">
    <property type="entry name" value="WH_DNA-bd_sf"/>
</dbReference>
<name>A0A2H0XBE2_UNCKA</name>
<feature type="transmembrane region" description="Helical" evidence="15">
    <location>
        <begin position="86"/>
        <end position="106"/>
    </location>
</feature>
<dbReference type="GO" id="GO:0005524">
    <property type="term" value="F:ATP binding"/>
    <property type="evidence" value="ECO:0007669"/>
    <property type="project" value="UniProtKB-UniRule"/>
</dbReference>
<protein>
    <submittedName>
        <fullName evidence="17">DNA translocase FtsK</fullName>
    </submittedName>
</protein>
<keyword evidence="6 14" id="KW-0547">Nucleotide-binding</keyword>
<dbReference type="PANTHER" id="PTHR22683:SF41">
    <property type="entry name" value="DNA TRANSLOCASE FTSK"/>
    <property type="match status" value="1"/>
</dbReference>
<dbReference type="SMART" id="SM00382">
    <property type="entry name" value="AAA"/>
    <property type="match status" value="1"/>
</dbReference>
<proteinExistence type="inferred from homology"/>
<dbReference type="Gene3D" id="1.10.10.10">
    <property type="entry name" value="Winged helix-like DNA-binding domain superfamily/Winged helix DNA-binding domain"/>
    <property type="match status" value="1"/>
</dbReference>
<evidence type="ECO:0000256" key="6">
    <source>
        <dbReference type="ARBA" id="ARBA00022741"/>
    </source>
</evidence>
<comment type="similarity">
    <text evidence="2">Belongs to the FtsK/SpoIIIE/SftA family.</text>
</comment>
<dbReference type="InterPro" id="IPR041027">
    <property type="entry name" value="FtsK_alpha"/>
</dbReference>
<dbReference type="Gene3D" id="3.40.50.300">
    <property type="entry name" value="P-loop containing nucleotide triphosphate hydrolases"/>
    <property type="match status" value="1"/>
</dbReference>
<dbReference type="Pfam" id="PF01580">
    <property type="entry name" value="FtsK_SpoIIIE"/>
    <property type="match status" value="1"/>
</dbReference>
<feature type="binding site" evidence="14">
    <location>
        <begin position="426"/>
        <end position="433"/>
    </location>
    <ligand>
        <name>ATP</name>
        <dbReference type="ChEBI" id="CHEBI:30616"/>
    </ligand>
</feature>
<dbReference type="Pfam" id="PF13491">
    <property type="entry name" value="FtsK_4TM"/>
    <property type="match status" value="1"/>
</dbReference>
<dbReference type="CDD" id="cd01127">
    <property type="entry name" value="TrwB_TraG_TraD_VirD4"/>
    <property type="match status" value="1"/>
</dbReference>
<feature type="transmembrane region" description="Helical" evidence="15">
    <location>
        <begin position="135"/>
        <end position="155"/>
    </location>
</feature>
<evidence type="ECO:0000259" key="16">
    <source>
        <dbReference type="PROSITE" id="PS50901"/>
    </source>
</evidence>
<evidence type="ECO:0000313" key="17">
    <source>
        <dbReference type="EMBL" id="PIS22226.1"/>
    </source>
</evidence>
<dbReference type="PROSITE" id="PS50901">
    <property type="entry name" value="FTSK"/>
    <property type="match status" value="1"/>
</dbReference>
<feature type="transmembrane region" description="Helical" evidence="15">
    <location>
        <begin position="59"/>
        <end position="79"/>
    </location>
</feature>
<dbReference type="InterPro" id="IPR025199">
    <property type="entry name" value="FtsK_4TM"/>
</dbReference>
<feature type="transmembrane region" description="Helical" evidence="15">
    <location>
        <begin position="422"/>
        <end position="445"/>
    </location>
</feature>